<comment type="similarity">
    <text evidence="1">Belongs to the UPF0236 family.</text>
</comment>
<evidence type="ECO:0000313" key="3">
    <source>
        <dbReference type="Proteomes" id="UP000584587"/>
    </source>
</evidence>
<dbReference type="RefSeq" id="WP_168105273.1">
    <property type="nucleotide sequence ID" value="NZ_CP051215.1"/>
</dbReference>
<dbReference type="AlphaFoldDB" id="A0A846UAB0"/>
<dbReference type="NCBIfam" id="NF046004">
    <property type="entry name" value="ICE_Mbov_0401"/>
    <property type="match status" value="1"/>
</dbReference>
<name>A0A846UAB0_9MOLU</name>
<gene>
    <name evidence="2" type="ORF">HER12_03485</name>
</gene>
<dbReference type="Pfam" id="PF06782">
    <property type="entry name" value="UPF0236"/>
    <property type="match status" value="1"/>
</dbReference>
<proteinExistence type="inferred from homology"/>
<dbReference type="InterPro" id="IPR009620">
    <property type="entry name" value="UPF0236"/>
</dbReference>
<keyword evidence="3" id="KW-1185">Reference proteome</keyword>
<protein>
    <recommendedName>
        <fullName evidence="4">Transposase</fullName>
    </recommendedName>
</protein>
<evidence type="ECO:0000313" key="2">
    <source>
        <dbReference type="EMBL" id="NKE38803.1"/>
    </source>
</evidence>
<evidence type="ECO:0008006" key="4">
    <source>
        <dbReference type="Google" id="ProtNLM"/>
    </source>
</evidence>
<sequence>MGIDKLGNNDFNNQYLFFEDYQENNLIRIRNDLKNYFESIDREIFFAAWRKNKGYIPDGFKSRTLLTIYGPVTFKRRIYKYWDKTRYHYVFLADKKLQIEKYSRVTSHLKFKILEQVATGKRQRDICDMFASAKLTRTTVSNIIKLSDFQKSFDHINKNITKVKIHQYLYINMDETFLKLRKNNKMKKYRIRLVTFHTGYDQTYSTAKRKVLANKRVYYQLLPISKRINTFEFMLTLERVARKFYDNLDETKVIIGGDGAPWIREAANYWLNSEYVLDKFHAVRYLKQIFSNSKNQSTYQSYRASKKLFEQGASKELINQLKEVKVKPAKEQKLEKIINYFSNNSFGISNQKLAWNIGVSAEGDISHIVKWLLGYGSKAFNYQTFKNMLFLKTAEINQLNIVGFLKEQYQLEKEAIKSFYWKSYWATRENIRC</sequence>
<accession>A0A846UAB0</accession>
<reference evidence="2 3" key="1">
    <citation type="submission" date="2020-04" db="EMBL/GenBank/DDBJ databases">
        <title>Complete genome sequence of Spiroplasma platyhelix ATCC 51748, an insect isolate.</title>
        <authorList>
            <person name="Green E.A."/>
            <person name="Klassen J.L."/>
        </authorList>
    </citation>
    <scope>NUCLEOTIDE SEQUENCE [LARGE SCALE GENOMIC DNA]</scope>
    <source>
        <strain evidence="2 3">PALS-1</strain>
    </source>
</reference>
<evidence type="ECO:0000256" key="1">
    <source>
        <dbReference type="ARBA" id="ARBA00006539"/>
    </source>
</evidence>
<organism evidence="2 3">
    <name type="scientific">Spiroplasma platyhelix PALS-1</name>
    <dbReference type="NCBI Taxonomy" id="1276218"/>
    <lineage>
        <taxon>Bacteria</taxon>
        <taxon>Bacillati</taxon>
        <taxon>Mycoplasmatota</taxon>
        <taxon>Mollicutes</taxon>
        <taxon>Entomoplasmatales</taxon>
        <taxon>Spiroplasmataceae</taxon>
        <taxon>Spiroplasma</taxon>
    </lineage>
</organism>
<dbReference type="Proteomes" id="UP000584587">
    <property type="component" value="Unassembled WGS sequence"/>
</dbReference>
<dbReference type="EMBL" id="JAAVVK010000002">
    <property type="protein sequence ID" value="NKE38803.1"/>
    <property type="molecule type" value="Genomic_DNA"/>
</dbReference>
<comment type="caution">
    <text evidence="2">The sequence shown here is derived from an EMBL/GenBank/DDBJ whole genome shotgun (WGS) entry which is preliminary data.</text>
</comment>